<feature type="signal peptide" evidence="2">
    <location>
        <begin position="1"/>
        <end position="22"/>
    </location>
</feature>
<reference evidence="3 4" key="1">
    <citation type="submission" date="2015-11" db="EMBL/GenBank/DDBJ databases">
        <title>Expanding the genomic diversity of Burkholderia species for the development of highly accurate diagnostics.</title>
        <authorList>
            <person name="Sahl J."/>
            <person name="Keim P."/>
            <person name="Wagner D."/>
        </authorList>
    </citation>
    <scope>NUCLEOTIDE SEQUENCE [LARGE SCALE GENOMIC DNA]</scope>
    <source>
        <strain evidence="3 4">TSV85</strain>
    </source>
</reference>
<accession>A0A118DLU0</accession>
<evidence type="ECO:0000256" key="2">
    <source>
        <dbReference type="SAM" id="SignalP"/>
    </source>
</evidence>
<feature type="chain" id="PRO_5007158206" evidence="2">
    <location>
        <begin position="23"/>
        <end position="209"/>
    </location>
</feature>
<name>A0A118DLU0_9BURK</name>
<feature type="compositionally biased region" description="Basic and acidic residues" evidence="1">
    <location>
        <begin position="171"/>
        <end position="202"/>
    </location>
</feature>
<feature type="region of interest" description="Disordered" evidence="1">
    <location>
        <begin position="145"/>
        <end position="209"/>
    </location>
</feature>
<feature type="region of interest" description="Disordered" evidence="1">
    <location>
        <begin position="21"/>
        <end position="51"/>
    </location>
</feature>
<dbReference type="Proteomes" id="UP000062788">
    <property type="component" value="Unassembled WGS sequence"/>
</dbReference>
<dbReference type="OrthoDB" id="9035821at2"/>
<evidence type="ECO:0000256" key="1">
    <source>
        <dbReference type="SAM" id="MobiDB-lite"/>
    </source>
</evidence>
<feature type="compositionally biased region" description="Low complexity" evidence="1">
    <location>
        <begin position="23"/>
        <end position="36"/>
    </location>
</feature>
<organism evidence="3 4">
    <name type="scientific">Burkholderia singularis</name>
    <dbReference type="NCBI Taxonomy" id="1503053"/>
    <lineage>
        <taxon>Bacteria</taxon>
        <taxon>Pseudomonadati</taxon>
        <taxon>Pseudomonadota</taxon>
        <taxon>Betaproteobacteria</taxon>
        <taxon>Burkholderiales</taxon>
        <taxon>Burkholderiaceae</taxon>
        <taxon>Burkholderia</taxon>
        <taxon>pseudomallei group</taxon>
    </lineage>
</organism>
<keyword evidence="2" id="KW-0732">Signal</keyword>
<dbReference type="AlphaFoldDB" id="A0A118DLU0"/>
<evidence type="ECO:0000313" key="4">
    <source>
        <dbReference type="Proteomes" id="UP000062788"/>
    </source>
</evidence>
<sequence>MKFSMSNAALAISLLSPAYASAQPLGQPQPGTTRQQPPSPRHPSPSTHAHSAALRTVPRAAAYAARAASSSVEASHAQYAAPLQRNFAHAQEYGRLDECDKLASQIDNLMRASTPGAPAPPLSLRAPGAAYDPAPWVIPAAPVYLPPPSRPLPKQQGRTPPNVPPAYPSALHHDPAAFPMTEKDKKQQRERSDRQAELEARYRQLNCRP</sequence>
<proteinExistence type="predicted"/>
<evidence type="ECO:0000313" key="3">
    <source>
        <dbReference type="EMBL" id="KVE23839.1"/>
    </source>
</evidence>
<dbReference type="EMBL" id="LOWA01000056">
    <property type="protein sequence ID" value="KVE23839.1"/>
    <property type="molecule type" value="Genomic_DNA"/>
</dbReference>
<protein>
    <submittedName>
        <fullName evidence="3">Uncharacterized protein</fullName>
    </submittedName>
</protein>
<gene>
    <name evidence="3" type="ORF">WS67_21720</name>
</gene>
<comment type="caution">
    <text evidence="3">The sequence shown here is derived from an EMBL/GenBank/DDBJ whole genome shotgun (WGS) entry which is preliminary data.</text>
</comment>
<keyword evidence="4" id="KW-1185">Reference proteome</keyword>